<organism evidence="2">
    <name type="scientific">uncultured Caudovirales phage</name>
    <dbReference type="NCBI Taxonomy" id="2100421"/>
    <lineage>
        <taxon>Viruses</taxon>
        <taxon>Duplodnaviria</taxon>
        <taxon>Heunggongvirae</taxon>
        <taxon>Uroviricota</taxon>
        <taxon>Caudoviricetes</taxon>
        <taxon>Peduoviridae</taxon>
        <taxon>Maltschvirus</taxon>
        <taxon>Maltschvirus maltsch</taxon>
    </lineage>
</organism>
<evidence type="ECO:0000313" key="2">
    <source>
        <dbReference type="EMBL" id="CAB4176156.1"/>
    </source>
</evidence>
<reference evidence="2" key="1">
    <citation type="submission" date="2020-05" db="EMBL/GenBank/DDBJ databases">
        <authorList>
            <person name="Chiriac C."/>
            <person name="Salcher M."/>
            <person name="Ghai R."/>
            <person name="Kavagutti S V."/>
        </authorList>
    </citation>
    <scope>NUCLEOTIDE SEQUENCE</scope>
</reference>
<evidence type="ECO:0000313" key="8">
    <source>
        <dbReference type="EMBL" id="CAB5231081.1"/>
    </source>
</evidence>
<dbReference type="EMBL" id="LR798426">
    <property type="protein sequence ID" value="CAB5231081.1"/>
    <property type="molecule type" value="Genomic_DNA"/>
</dbReference>
<name>A0A6J5Q1D4_9CAUD</name>
<evidence type="ECO:0000313" key="1">
    <source>
        <dbReference type="EMBL" id="CAB4145384.1"/>
    </source>
</evidence>
<gene>
    <name evidence="3" type="ORF">UFOVP1039_11</name>
    <name evidence="4" type="ORF">UFOVP1141_3</name>
    <name evidence="5" type="ORF">UFOVP1203_21</name>
    <name evidence="6" type="ORF">UFOVP1259_22</name>
    <name evidence="7" type="ORF">UFOVP1501_21</name>
    <name evidence="8" type="ORF">UFOVP1589_21</name>
    <name evidence="1" type="ORF">UFOVP479_16</name>
    <name evidence="2" type="ORF">UFOVP977_19</name>
</gene>
<dbReference type="EMBL" id="LR797082">
    <property type="protein sequence ID" value="CAB4185898.1"/>
    <property type="molecule type" value="Genomic_DNA"/>
</dbReference>
<dbReference type="EMBL" id="LR797204">
    <property type="protein sequence ID" value="CAB4194343.1"/>
    <property type="molecule type" value="Genomic_DNA"/>
</dbReference>
<sequence>MARKATKVLEDQGYSPLEAYCIGLNEFWKGLKKAGFTTEIALAIVVEKTAYPDWILPNPVNPNIPEPDWYEDEDDD</sequence>
<dbReference type="EMBL" id="LR796452">
    <property type="protein sequence ID" value="CAB4145384.1"/>
    <property type="molecule type" value="Genomic_DNA"/>
</dbReference>
<accession>A0A6J5Q1D4</accession>
<dbReference type="EMBL" id="LR796987">
    <property type="protein sequence ID" value="CAB4180197.1"/>
    <property type="molecule type" value="Genomic_DNA"/>
</dbReference>
<evidence type="ECO:0000313" key="3">
    <source>
        <dbReference type="EMBL" id="CAB4180197.1"/>
    </source>
</evidence>
<evidence type="ECO:0000313" key="7">
    <source>
        <dbReference type="EMBL" id="CAB4217277.1"/>
    </source>
</evidence>
<dbReference type="EMBL" id="LR796932">
    <property type="protein sequence ID" value="CAB4176156.1"/>
    <property type="molecule type" value="Genomic_DNA"/>
</dbReference>
<dbReference type="EMBL" id="LR797448">
    <property type="protein sequence ID" value="CAB4217277.1"/>
    <property type="molecule type" value="Genomic_DNA"/>
</dbReference>
<evidence type="ECO:0000313" key="6">
    <source>
        <dbReference type="EMBL" id="CAB4194343.1"/>
    </source>
</evidence>
<protein>
    <submittedName>
        <fullName evidence="2">Uncharacterized protein</fullName>
    </submittedName>
</protein>
<evidence type="ECO:0000313" key="4">
    <source>
        <dbReference type="EMBL" id="CAB4185898.1"/>
    </source>
</evidence>
<evidence type="ECO:0000313" key="5">
    <source>
        <dbReference type="EMBL" id="CAB4189830.1"/>
    </source>
</evidence>
<dbReference type="EMBL" id="LR797143">
    <property type="protein sequence ID" value="CAB4189830.1"/>
    <property type="molecule type" value="Genomic_DNA"/>
</dbReference>
<proteinExistence type="predicted"/>